<keyword evidence="4 7" id="KW-0975">Bacterial flagellum</keyword>
<dbReference type="InterPro" id="IPR053967">
    <property type="entry name" value="LlgE_F_G-like_D1"/>
</dbReference>
<evidence type="ECO:0000256" key="6">
    <source>
        <dbReference type="NCBIfam" id="TIGR02488"/>
    </source>
</evidence>
<dbReference type="InterPro" id="IPR001444">
    <property type="entry name" value="Flag_bb_rod_N"/>
</dbReference>
<evidence type="ECO:0000256" key="5">
    <source>
        <dbReference type="ARBA" id="ARBA00032912"/>
    </source>
</evidence>
<name>A0A5E4YQ37_9BURK</name>
<gene>
    <name evidence="11" type="ORF">PCO31110_04709</name>
</gene>
<dbReference type="SUPFAM" id="SSF117143">
    <property type="entry name" value="Flagellar hook protein flgE"/>
    <property type="match status" value="1"/>
</dbReference>
<evidence type="ECO:0000259" key="8">
    <source>
        <dbReference type="Pfam" id="PF00460"/>
    </source>
</evidence>
<keyword evidence="11" id="KW-0282">Flagellum</keyword>
<dbReference type="InterPro" id="IPR037925">
    <property type="entry name" value="FlgE/F/G-like"/>
</dbReference>
<protein>
    <recommendedName>
        <fullName evidence="3 6">Flagellar basal-body rod protein FlgG</fullName>
    </recommendedName>
    <alternativeName>
        <fullName evidence="5 7">Distal rod protein</fullName>
    </alternativeName>
</protein>
<dbReference type="Pfam" id="PF00460">
    <property type="entry name" value="Flg_bb_rod"/>
    <property type="match status" value="1"/>
</dbReference>
<dbReference type="EMBL" id="CABPSJ010000008">
    <property type="protein sequence ID" value="VVE50370.1"/>
    <property type="molecule type" value="Genomic_DNA"/>
</dbReference>
<feature type="domain" description="Flagellar hook protein FlgE/F/G-like D1" evidence="10">
    <location>
        <begin position="98"/>
        <end position="160"/>
    </location>
</feature>
<dbReference type="PANTHER" id="PTHR30435:SF19">
    <property type="entry name" value="FLAGELLAR BASAL-BODY ROD PROTEIN FLGG"/>
    <property type="match status" value="1"/>
</dbReference>
<evidence type="ECO:0000313" key="11">
    <source>
        <dbReference type="EMBL" id="VVE50370.1"/>
    </source>
</evidence>
<dbReference type="GO" id="GO:0071978">
    <property type="term" value="P:bacterial-type flagellum-dependent swarming motility"/>
    <property type="evidence" value="ECO:0007669"/>
    <property type="project" value="TreeGrafter"/>
</dbReference>
<keyword evidence="11" id="KW-0969">Cilium</keyword>
<dbReference type="Pfam" id="PF06429">
    <property type="entry name" value="Flg_bbr_C"/>
    <property type="match status" value="1"/>
</dbReference>
<keyword evidence="11" id="KW-0966">Cell projection</keyword>
<dbReference type="GO" id="GO:0009426">
    <property type="term" value="C:bacterial-type flagellum basal body, distal rod"/>
    <property type="evidence" value="ECO:0007669"/>
    <property type="project" value="UniProtKB-UniRule"/>
</dbReference>
<dbReference type="NCBIfam" id="TIGR03506">
    <property type="entry name" value="FlgEFG_subfam"/>
    <property type="match status" value="2"/>
</dbReference>
<comment type="similarity">
    <text evidence="2 7">Belongs to the flagella basal body rod proteins family.</text>
</comment>
<dbReference type="InterPro" id="IPR012834">
    <property type="entry name" value="FlgG_G_neg"/>
</dbReference>
<sequence length="264" mass="27057">MIDALYIGATGMQAQQLNVDTIAQNLANVNTTGYKRNSVSFTDLIAREVTSVARAAESAVGGPLGALPQLGSGVAVGHMAKIFDGGDMKKTAAPMDLAIQGEGFLGVTLADGSEAYSRGGTLRVNTDGLLATASGNALRPGITVPDNAQSLTIAADGTVNITIAGQATPVEAGRLEFVRFTDAGSLTALGENTYRANEASGAAIQVTPGQNGVGTLQQGFLEGSNVKLVDETVGLMVAQRAYEASVKVVQAADEMLGMVNNLRR</sequence>
<reference evidence="11 12" key="1">
    <citation type="submission" date="2019-08" db="EMBL/GenBank/DDBJ databases">
        <authorList>
            <person name="Peeters C."/>
        </authorList>
    </citation>
    <scope>NUCLEOTIDE SEQUENCE [LARGE SCALE GENOMIC DNA]</scope>
    <source>
        <strain evidence="11 12">LMG 31110</strain>
    </source>
</reference>
<dbReference type="InterPro" id="IPR020013">
    <property type="entry name" value="Flagellar_FlgE/F/G"/>
</dbReference>
<comment type="subunit">
    <text evidence="7">The basal body constitutes a major portion of the flagellar organelle and consists of four rings (L,P,S, and M) mounted on a central rod. The rod consists of about 26 subunits of FlgG in the distal portion, and FlgB, FlgC and FlgF are thought to build up the proximal portion of the rod with about 6 subunits each.</text>
</comment>
<accession>A0A5E4YQ37</accession>
<evidence type="ECO:0000256" key="1">
    <source>
        <dbReference type="ARBA" id="ARBA00004117"/>
    </source>
</evidence>
<dbReference type="AlphaFoldDB" id="A0A5E4YQ37"/>
<evidence type="ECO:0000313" key="12">
    <source>
        <dbReference type="Proteomes" id="UP000337189"/>
    </source>
</evidence>
<feature type="domain" description="Flagellar basal body rod protein N-terminal" evidence="8">
    <location>
        <begin position="5"/>
        <end position="35"/>
    </location>
</feature>
<dbReference type="OrthoDB" id="9804559at2"/>
<dbReference type="PANTHER" id="PTHR30435">
    <property type="entry name" value="FLAGELLAR PROTEIN"/>
    <property type="match status" value="1"/>
</dbReference>
<evidence type="ECO:0000256" key="2">
    <source>
        <dbReference type="ARBA" id="ARBA00009677"/>
    </source>
</evidence>
<dbReference type="Proteomes" id="UP000337189">
    <property type="component" value="Unassembled WGS sequence"/>
</dbReference>
<dbReference type="Pfam" id="PF22692">
    <property type="entry name" value="LlgE_F_G_D1"/>
    <property type="match status" value="1"/>
</dbReference>
<dbReference type="InterPro" id="IPR010930">
    <property type="entry name" value="Flg_bb/hook_C_dom"/>
</dbReference>
<dbReference type="NCBIfam" id="TIGR02488">
    <property type="entry name" value="flgG_G_neg"/>
    <property type="match status" value="1"/>
</dbReference>
<evidence type="ECO:0000259" key="9">
    <source>
        <dbReference type="Pfam" id="PF06429"/>
    </source>
</evidence>
<dbReference type="RefSeq" id="WP_150691543.1">
    <property type="nucleotide sequence ID" value="NZ_CABPSJ010000008.1"/>
</dbReference>
<proteinExistence type="inferred from homology"/>
<evidence type="ECO:0000256" key="7">
    <source>
        <dbReference type="RuleBase" id="RU362116"/>
    </source>
</evidence>
<feature type="domain" description="Flagellar basal-body/hook protein C-terminal" evidence="9">
    <location>
        <begin position="217"/>
        <end position="262"/>
    </location>
</feature>
<comment type="subcellular location">
    <subcellularLocation>
        <location evidence="1 7">Bacterial flagellum basal body</location>
    </subcellularLocation>
</comment>
<organism evidence="11 12">
    <name type="scientific">Pandoraea communis</name>
    <dbReference type="NCBI Taxonomy" id="2508297"/>
    <lineage>
        <taxon>Bacteria</taxon>
        <taxon>Pseudomonadati</taxon>
        <taxon>Pseudomonadota</taxon>
        <taxon>Betaproteobacteria</taxon>
        <taxon>Burkholderiales</taxon>
        <taxon>Burkholderiaceae</taxon>
        <taxon>Pandoraea</taxon>
    </lineage>
</organism>
<evidence type="ECO:0000259" key="10">
    <source>
        <dbReference type="Pfam" id="PF22692"/>
    </source>
</evidence>
<evidence type="ECO:0000256" key="4">
    <source>
        <dbReference type="ARBA" id="ARBA00023143"/>
    </source>
</evidence>
<evidence type="ECO:0000256" key="3">
    <source>
        <dbReference type="ARBA" id="ARBA00017948"/>
    </source>
</evidence>